<accession>B5GPW0</accession>
<sequence length="43" mass="4894">MIRSRRRRRCIVLLYAVVYLGSVALLLTGVLRPSIYGSVPYLV</sequence>
<keyword evidence="2" id="KW-1185">Reference proteome</keyword>
<dbReference type="RefSeq" id="WP_003953791.1">
    <property type="nucleotide sequence ID" value="NZ_CP016559.1"/>
</dbReference>
<gene>
    <name evidence="1" type="ORF">SCLAV_2289</name>
</gene>
<name>B5GPW0_STRCL</name>
<dbReference type="EMBL" id="CM000913">
    <property type="protein sequence ID" value="EFG07362.1"/>
    <property type="molecule type" value="Genomic_DNA"/>
</dbReference>
<dbReference type="Proteomes" id="UP000002357">
    <property type="component" value="Chromosome"/>
</dbReference>
<organism evidence="1 2">
    <name type="scientific">Streptomyces clavuligerus</name>
    <dbReference type="NCBI Taxonomy" id="1901"/>
    <lineage>
        <taxon>Bacteria</taxon>
        <taxon>Bacillati</taxon>
        <taxon>Actinomycetota</taxon>
        <taxon>Actinomycetes</taxon>
        <taxon>Kitasatosporales</taxon>
        <taxon>Streptomycetaceae</taxon>
        <taxon>Streptomyces</taxon>
    </lineage>
</organism>
<evidence type="ECO:0000313" key="2">
    <source>
        <dbReference type="Proteomes" id="UP000002357"/>
    </source>
</evidence>
<dbReference type="AlphaFoldDB" id="B5GPW0"/>
<protein>
    <submittedName>
        <fullName evidence="1">Uncharacterized protein</fullName>
    </submittedName>
</protein>
<evidence type="ECO:0000313" key="1">
    <source>
        <dbReference type="EMBL" id="EFG07362.1"/>
    </source>
</evidence>
<proteinExistence type="predicted"/>
<reference evidence="1 2" key="1">
    <citation type="journal article" date="2010" name="Genome Biol. Evol.">
        <title>The sequence of a 1.8-mb bacterial linear plasmid reveals a rich evolutionary reservoir of secondary metabolic pathways.</title>
        <authorList>
            <person name="Medema M.H."/>
            <person name="Trefzer A."/>
            <person name="Kovalchuk A."/>
            <person name="van den Berg M."/>
            <person name="Mueller U."/>
            <person name="Heijne W."/>
            <person name="Wu L."/>
            <person name="Alam M.T."/>
            <person name="Ronning C.M."/>
            <person name="Nierman W.C."/>
            <person name="Bovenberg R.A.L."/>
            <person name="Breitling R."/>
            <person name="Takano E."/>
        </authorList>
    </citation>
    <scope>NUCLEOTIDE SEQUENCE [LARGE SCALE GENOMIC DNA]</scope>
    <source>
        <strain evidence="2">ATCC 27064 / DSM 738 / JCM 4710 / NBRC 13307 / NCIMB 12785 / NRRL 3585 / VKM Ac-602</strain>
    </source>
</reference>